<geneLocation type="mitochondrion" evidence="2"/>
<dbReference type="AlphaFoldDB" id="A0A6C0UA30"/>
<proteinExistence type="predicted"/>
<name>A0A6C0UA30_9CILI</name>
<dbReference type="EMBL" id="MK301177">
    <property type="protein sequence ID" value="QIB71970.1"/>
    <property type="molecule type" value="Genomic_DNA"/>
</dbReference>
<gene>
    <name evidence="2" type="primary">nad4L</name>
</gene>
<keyword evidence="1" id="KW-1133">Transmembrane helix</keyword>
<dbReference type="Gene3D" id="1.10.287.3510">
    <property type="match status" value="1"/>
</dbReference>
<keyword evidence="1" id="KW-0472">Membrane</keyword>
<feature type="transmembrane region" description="Helical" evidence="1">
    <location>
        <begin position="6"/>
        <end position="23"/>
    </location>
</feature>
<protein>
    <submittedName>
        <fullName evidence="2">NADH dehydrogenase subunit 4L</fullName>
    </submittedName>
</protein>
<evidence type="ECO:0000256" key="1">
    <source>
        <dbReference type="SAM" id="Phobius"/>
    </source>
</evidence>
<organism evidence="2">
    <name type="scientific">Gruberia lanceolata</name>
    <dbReference type="NCBI Taxonomy" id="1978530"/>
    <lineage>
        <taxon>Eukaryota</taxon>
        <taxon>Sar</taxon>
        <taxon>Alveolata</taxon>
        <taxon>Ciliophora</taxon>
        <taxon>Postciliodesmatophora</taxon>
        <taxon>Heterotrichea</taxon>
        <taxon>Heterotrichida</taxon>
        <taxon>Spirostomidae</taxon>
        <taxon>Gruberia</taxon>
    </lineage>
</organism>
<keyword evidence="2" id="KW-0496">Mitochondrion</keyword>
<accession>A0A6C0UA30</accession>
<evidence type="ECO:0000313" key="2">
    <source>
        <dbReference type="EMBL" id="QIB71970.1"/>
    </source>
</evidence>
<reference evidence="2" key="1">
    <citation type="journal article" date="2019" name="Mitochondrial DNA Part B Resour">
        <title>The complete mitochondrial genome of Gruberia lanceolata (Gruber, 1884) Kahl, 1932 (Ciliophora: Heterotrichea).</title>
        <authorList>
            <person name="Park M.-H."/>
            <person name="Min G.-S."/>
        </authorList>
    </citation>
    <scope>NUCLEOTIDE SEQUENCE</scope>
    <source>
        <strain evidence="2">Gben1</strain>
    </source>
</reference>
<keyword evidence="1" id="KW-0812">Transmembrane</keyword>
<sequence length="116" mass="13343">MLISWVDFLLLLFWVIFIGFFTFSSSLLNLLLLGELLWIMIYSYASVISVYYDSIFAFLIAIYILGLATGETTIGLSLIILKLSIFGSINTTDSVNKKNYFLFRKKYINNINSRLI</sequence>